<dbReference type="EMBL" id="QVOQ01000020">
    <property type="protein sequence ID" value="MCX7579424.1"/>
    <property type="molecule type" value="Genomic_DNA"/>
</dbReference>
<reference evidence="7" key="1">
    <citation type="submission" date="2018-08" db="EMBL/GenBank/DDBJ databases">
        <title>Draft genome sequences of Leuconostoc spp. and Weissella spp. with biocontrol potential.</title>
        <authorList>
            <person name="Lo R."/>
            <person name="Ho V.T.T."/>
            <person name="Turner M.S."/>
        </authorList>
    </citation>
    <scope>NUCLEOTIDE SEQUENCE</scope>
    <source>
        <strain evidence="7">156</strain>
    </source>
</reference>
<feature type="domain" description="Tyr recombinase" evidence="5">
    <location>
        <begin position="163"/>
        <end position="342"/>
    </location>
</feature>
<dbReference type="Gene3D" id="1.10.443.10">
    <property type="entry name" value="Intergrase catalytic core"/>
    <property type="match status" value="1"/>
</dbReference>
<keyword evidence="2 4" id="KW-0238">DNA-binding</keyword>
<dbReference type="SUPFAM" id="SSF56349">
    <property type="entry name" value="DNA breaking-rejoining enzymes"/>
    <property type="match status" value="1"/>
</dbReference>
<dbReference type="GO" id="GO:0006310">
    <property type="term" value="P:DNA recombination"/>
    <property type="evidence" value="ECO:0007669"/>
    <property type="project" value="UniProtKB-KW"/>
</dbReference>
<feature type="domain" description="Core-binding (CB)" evidence="6">
    <location>
        <begin position="57"/>
        <end position="140"/>
    </location>
</feature>
<sequence length="351" mass="40641">MASIFKTDAGTYRVKVSIPVDGKYKQKTKSGFKNKTEARAWATQIEAKKLDNDGQNYSDELLVDYFKRWVSIYKTDTAPATLFQYRTTEHVIKKYLPTMRLADFDRSDFQKFVNEYGSNHSKETVNKRRVHIAQSLKDAYAEGMIKRDPTIRVKTVGLDGKDSSMKFLEFDEMKKLEEYACDHYLENDVFLAMIISIHTGLRFGEVAALRQSDIDYKNKELSVTKSLDMFRNEREPKTKNSIRTIKVDDTLLKILKNIKTKKDDYIINSNAQRVTRFLHVTIKELGIKDVTFHALRHSHASYLISRGVAIQYVSERLGHADVSITQQVYSHLLKSLRDQEEDKTISLLNDL</sequence>
<dbReference type="Pfam" id="PF13102">
    <property type="entry name" value="Phage_int_SAM_5"/>
    <property type="match status" value="1"/>
</dbReference>
<evidence type="ECO:0000259" key="5">
    <source>
        <dbReference type="PROSITE" id="PS51898"/>
    </source>
</evidence>
<dbReference type="AlphaFoldDB" id="A0A9X3E947"/>
<dbReference type="PANTHER" id="PTHR30349:SF64">
    <property type="entry name" value="PROPHAGE INTEGRASE INTD-RELATED"/>
    <property type="match status" value="1"/>
</dbReference>
<dbReference type="InterPro" id="IPR025269">
    <property type="entry name" value="SAM-like_dom"/>
</dbReference>
<gene>
    <name evidence="7" type="ORF">D0502_08540</name>
</gene>
<dbReference type="CDD" id="cd01189">
    <property type="entry name" value="INT_ICEBs1_C_like"/>
    <property type="match status" value="1"/>
</dbReference>
<dbReference type="GO" id="GO:0015074">
    <property type="term" value="P:DNA integration"/>
    <property type="evidence" value="ECO:0007669"/>
    <property type="project" value="InterPro"/>
</dbReference>
<evidence type="ECO:0000259" key="6">
    <source>
        <dbReference type="PROSITE" id="PS51900"/>
    </source>
</evidence>
<dbReference type="InterPro" id="IPR028259">
    <property type="entry name" value="AP2-like_int_N"/>
</dbReference>
<organism evidence="7 8">
    <name type="scientific">Leuconostoc falkenbergense</name>
    <dbReference type="NCBI Taxonomy" id="2766470"/>
    <lineage>
        <taxon>Bacteria</taxon>
        <taxon>Bacillati</taxon>
        <taxon>Bacillota</taxon>
        <taxon>Bacilli</taxon>
        <taxon>Lactobacillales</taxon>
        <taxon>Lactobacillaceae</taxon>
        <taxon>Leuconostoc</taxon>
    </lineage>
</organism>
<comment type="caution">
    <text evidence="7">The sequence shown here is derived from an EMBL/GenBank/DDBJ whole genome shotgun (WGS) entry which is preliminary data.</text>
</comment>
<dbReference type="InterPro" id="IPR010998">
    <property type="entry name" value="Integrase_recombinase_N"/>
</dbReference>
<dbReference type="PANTHER" id="PTHR30349">
    <property type="entry name" value="PHAGE INTEGRASE-RELATED"/>
    <property type="match status" value="1"/>
</dbReference>
<dbReference type="Pfam" id="PF14657">
    <property type="entry name" value="Arm-DNA-bind_4"/>
    <property type="match status" value="1"/>
</dbReference>
<dbReference type="PROSITE" id="PS51900">
    <property type="entry name" value="CB"/>
    <property type="match status" value="1"/>
</dbReference>
<evidence type="ECO:0000256" key="2">
    <source>
        <dbReference type="ARBA" id="ARBA00023125"/>
    </source>
</evidence>
<dbReference type="RefSeq" id="WP_267287285.1">
    <property type="nucleotide sequence ID" value="NZ_QVOQ01000020.1"/>
</dbReference>
<evidence type="ECO:0000313" key="7">
    <source>
        <dbReference type="EMBL" id="MCX7579424.1"/>
    </source>
</evidence>
<comment type="similarity">
    <text evidence="1">Belongs to the 'phage' integrase family.</text>
</comment>
<evidence type="ECO:0000256" key="3">
    <source>
        <dbReference type="ARBA" id="ARBA00023172"/>
    </source>
</evidence>
<dbReference type="Gene3D" id="1.10.150.130">
    <property type="match status" value="1"/>
</dbReference>
<dbReference type="InterPro" id="IPR044068">
    <property type="entry name" value="CB"/>
</dbReference>
<proteinExistence type="inferred from homology"/>
<protein>
    <submittedName>
        <fullName evidence="7">Site-specific integrase</fullName>
    </submittedName>
</protein>
<evidence type="ECO:0000256" key="4">
    <source>
        <dbReference type="PROSITE-ProRule" id="PRU01248"/>
    </source>
</evidence>
<dbReference type="InterPro" id="IPR002104">
    <property type="entry name" value="Integrase_catalytic"/>
</dbReference>
<name>A0A9X3E947_9LACO</name>
<dbReference type="InterPro" id="IPR050090">
    <property type="entry name" value="Tyrosine_recombinase_XerCD"/>
</dbReference>
<dbReference type="PROSITE" id="PS51898">
    <property type="entry name" value="TYR_RECOMBINASE"/>
    <property type="match status" value="1"/>
</dbReference>
<dbReference type="InterPro" id="IPR013762">
    <property type="entry name" value="Integrase-like_cat_sf"/>
</dbReference>
<dbReference type="GO" id="GO:0003677">
    <property type="term" value="F:DNA binding"/>
    <property type="evidence" value="ECO:0007669"/>
    <property type="project" value="UniProtKB-UniRule"/>
</dbReference>
<evidence type="ECO:0000313" key="8">
    <source>
        <dbReference type="Proteomes" id="UP001080333"/>
    </source>
</evidence>
<keyword evidence="3" id="KW-0233">DNA recombination</keyword>
<dbReference type="Pfam" id="PF00589">
    <property type="entry name" value="Phage_integrase"/>
    <property type="match status" value="1"/>
</dbReference>
<dbReference type="InterPro" id="IPR011010">
    <property type="entry name" value="DNA_brk_join_enz"/>
</dbReference>
<accession>A0A9X3E947</accession>
<dbReference type="Proteomes" id="UP001080333">
    <property type="component" value="Unassembled WGS sequence"/>
</dbReference>
<evidence type="ECO:0000256" key="1">
    <source>
        <dbReference type="ARBA" id="ARBA00008857"/>
    </source>
</evidence>